<dbReference type="PANTHER" id="PTHR33908">
    <property type="entry name" value="MANNOSYLTRANSFERASE YKCB-RELATED"/>
    <property type="match status" value="1"/>
</dbReference>
<feature type="transmembrane region" description="Helical" evidence="8">
    <location>
        <begin position="326"/>
        <end position="343"/>
    </location>
</feature>
<feature type="transmembrane region" description="Helical" evidence="8">
    <location>
        <begin position="289"/>
        <end position="306"/>
    </location>
</feature>
<feature type="transmembrane region" description="Helical" evidence="8">
    <location>
        <begin position="166"/>
        <end position="184"/>
    </location>
</feature>
<protein>
    <recommendedName>
        <fullName evidence="11">Glycosyltransferase RgtA/B/C/D-like domain-containing protein</fullName>
    </recommendedName>
</protein>
<proteinExistence type="predicted"/>
<organism evidence="9 10">
    <name type="scientific">Microbaculum marinum</name>
    <dbReference type="NCBI Taxonomy" id="1764581"/>
    <lineage>
        <taxon>Bacteria</taxon>
        <taxon>Pseudomonadati</taxon>
        <taxon>Pseudomonadota</taxon>
        <taxon>Alphaproteobacteria</taxon>
        <taxon>Hyphomicrobiales</taxon>
        <taxon>Tepidamorphaceae</taxon>
        <taxon>Microbaculum</taxon>
    </lineage>
</organism>
<name>A0AAW9RS70_9HYPH</name>
<evidence type="ECO:0000256" key="5">
    <source>
        <dbReference type="ARBA" id="ARBA00022692"/>
    </source>
</evidence>
<dbReference type="Proteomes" id="UP001378188">
    <property type="component" value="Unassembled WGS sequence"/>
</dbReference>
<dbReference type="PANTHER" id="PTHR33908:SF11">
    <property type="entry name" value="MEMBRANE PROTEIN"/>
    <property type="match status" value="1"/>
</dbReference>
<keyword evidence="10" id="KW-1185">Reference proteome</keyword>
<feature type="transmembrane region" description="Helical" evidence="8">
    <location>
        <begin position="30"/>
        <end position="51"/>
    </location>
</feature>
<evidence type="ECO:0000256" key="8">
    <source>
        <dbReference type="SAM" id="Phobius"/>
    </source>
</evidence>
<keyword evidence="7 8" id="KW-0472">Membrane</keyword>
<dbReference type="InterPro" id="IPR050297">
    <property type="entry name" value="LipidA_mod_glycosyltrf_83"/>
</dbReference>
<feature type="transmembrane region" description="Helical" evidence="8">
    <location>
        <begin position="408"/>
        <end position="427"/>
    </location>
</feature>
<keyword evidence="2" id="KW-1003">Cell membrane</keyword>
<feature type="transmembrane region" description="Helical" evidence="8">
    <location>
        <begin position="380"/>
        <end position="396"/>
    </location>
</feature>
<keyword evidence="5 8" id="KW-0812">Transmembrane</keyword>
<feature type="transmembrane region" description="Helical" evidence="8">
    <location>
        <begin position="143"/>
        <end position="160"/>
    </location>
</feature>
<evidence type="ECO:0008006" key="11">
    <source>
        <dbReference type="Google" id="ProtNLM"/>
    </source>
</evidence>
<dbReference type="EMBL" id="JAZHOF010000005">
    <property type="protein sequence ID" value="MEJ8572626.1"/>
    <property type="molecule type" value="Genomic_DNA"/>
</dbReference>
<comment type="caution">
    <text evidence="9">The sequence shown here is derived from an EMBL/GenBank/DDBJ whole genome shotgun (WGS) entry which is preliminary data.</text>
</comment>
<dbReference type="GO" id="GO:0009103">
    <property type="term" value="P:lipopolysaccharide biosynthetic process"/>
    <property type="evidence" value="ECO:0007669"/>
    <property type="project" value="UniProtKB-ARBA"/>
</dbReference>
<dbReference type="GO" id="GO:0016763">
    <property type="term" value="F:pentosyltransferase activity"/>
    <property type="evidence" value="ECO:0007669"/>
    <property type="project" value="TreeGrafter"/>
</dbReference>
<evidence type="ECO:0000256" key="6">
    <source>
        <dbReference type="ARBA" id="ARBA00022989"/>
    </source>
</evidence>
<dbReference type="AlphaFoldDB" id="A0AAW9RS70"/>
<comment type="subcellular location">
    <subcellularLocation>
        <location evidence="1">Cell membrane</location>
        <topology evidence="1">Multi-pass membrane protein</topology>
    </subcellularLocation>
</comment>
<feature type="transmembrane region" description="Helical" evidence="8">
    <location>
        <begin position="104"/>
        <end position="131"/>
    </location>
</feature>
<dbReference type="RefSeq" id="WP_340330321.1">
    <property type="nucleotide sequence ID" value="NZ_JAZHOF010000005.1"/>
</dbReference>
<accession>A0AAW9RS70</accession>
<gene>
    <name evidence="9" type="ORF">V3328_14140</name>
</gene>
<evidence type="ECO:0000256" key="2">
    <source>
        <dbReference type="ARBA" id="ARBA00022475"/>
    </source>
</evidence>
<evidence type="ECO:0000256" key="4">
    <source>
        <dbReference type="ARBA" id="ARBA00022679"/>
    </source>
</evidence>
<keyword evidence="3" id="KW-0328">Glycosyltransferase</keyword>
<feature type="transmembrane region" description="Helical" evidence="8">
    <location>
        <begin position="191"/>
        <end position="215"/>
    </location>
</feature>
<feature type="transmembrane region" description="Helical" evidence="8">
    <location>
        <begin position="235"/>
        <end position="255"/>
    </location>
</feature>
<evidence type="ECO:0000256" key="7">
    <source>
        <dbReference type="ARBA" id="ARBA00023136"/>
    </source>
</evidence>
<sequence>MADTTERTASPSALAGRPPHDDLLAGRGMVLLAVAGLLAAILLAGLLLRALTEPGDTNSYAPLADAFLHGRLDITGCVDVDCAIHDGRTWVIFPPLPAVLAMPFVAMFGPGFAGFIALALVATAVSLWMWWRIFGRLSLDRPAAIWLLLALAFGTPLYYVTIRGDGVWFFAQSTAFLLVTFAIHQTLRGSTLWLAGLAIGLAFLSRQMSLFYLPFLFVLALRTDEPLISLRWPHWRRALALGLPVAAALAVYFLYNYARFGDPLDTGYGYMMPPGPDDRTMVDDRLDRYGLFSSAYLLFNVMYLFVQGFHLEFAGPTMTVPQMLDSAGTSLLAASPFVLLAVFAPLRRPVAIGVLTILIIAVPILFYHSNGFTQYNAQRYVLDWLPVLLVILAFALRRAHLLPALQVLVTYAIGLNVVTMVMLALTAT</sequence>
<evidence type="ECO:0000313" key="9">
    <source>
        <dbReference type="EMBL" id="MEJ8572626.1"/>
    </source>
</evidence>
<reference evidence="9 10" key="1">
    <citation type="submission" date="2024-02" db="EMBL/GenBank/DDBJ databases">
        <title>Genome analysis and characterization of Microbaculum marinisediminis sp. nov., isolated from marine sediment.</title>
        <authorList>
            <person name="Du Z.-J."/>
            <person name="Ye Y.-Q."/>
            <person name="Zhang Z.-R."/>
            <person name="Yuan S.-M."/>
            <person name="Zhang X.-Y."/>
        </authorList>
    </citation>
    <scope>NUCLEOTIDE SEQUENCE [LARGE SCALE GENOMIC DNA]</scope>
    <source>
        <strain evidence="9 10">SDUM1044001</strain>
    </source>
</reference>
<evidence type="ECO:0000313" key="10">
    <source>
        <dbReference type="Proteomes" id="UP001378188"/>
    </source>
</evidence>
<evidence type="ECO:0000256" key="3">
    <source>
        <dbReference type="ARBA" id="ARBA00022676"/>
    </source>
</evidence>
<keyword evidence="6 8" id="KW-1133">Transmembrane helix</keyword>
<keyword evidence="4" id="KW-0808">Transferase</keyword>
<evidence type="ECO:0000256" key="1">
    <source>
        <dbReference type="ARBA" id="ARBA00004651"/>
    </source>
</evidence>
<feature type="transmembrane region" description="Helical" evidence="8">
    <location>
        <begin position="350"/>
        <end position="368"/>
    </location>
</feature>
<dbReference type="GO" id="GO:0005886">
    <property type="term" value="C:plasma membrane"/>
    <property type="evidence" value="ECO:0007669"/>
    <property type="project" value="UniProtKB-SubCell"/>
</dbReference>